<accession>A0ABT8AXX6</accession>
<keyword evidence="2" id="KW-0732">Signal</keyword>
<keyword evidence="4" id="KW-1185">Reference proteome</keyword>
<comment type="caution">
    <text evidence="3">The sequence shown here is derived from an EMBL/GenBank/DDBJ whole genome shotgun (WGS) entry which is preliminary data.</text>
</comment>
<proteinExistence type="predicted"/>
<evidence type="ECO:0000313" key="3">
    <source>
        <dbReference type="EMBL" id="MDN3574575.1"/>
    </source>
</evidence>
<feature type="compositionally biased region" description="Basic and acidic residues" evidence="1">
    <location>
        <begin position="42"/>
        <end position="62"/>
    </location>
</feature>
<sequence length="78" mass="8423">MFRFALTVLLAATPAIAAPAHRQPTPTTLPSSGDPGSGTGMDPKRKAEMDKADRARDAQKKTFDTKMNRTMNTICRGC</sequence>
<evidence type="ECO:0000313" key="4">
    <source>
        <dbReference type="Proteomes" id="UP001244297"/>
    </source>
</evidence>
<feature type="chain" id="PRO_5046351895" evidence="2">
    <location>
        <begin position="18"/>
        <end position="78"/>
    </location>
</feature>
<reference evidence="4" key="1">
    <citation type="journal article" date="2019" name="Int. J. Syst. Evol. Microbiol.">
        <title>The Global Catalogue of Microorganisms (GCM) 10K type strain sequencing project: providing services to taxonomists for standard genome sequencing and annotation.</title>
        <authorList>
            <consortium name="The Broad Institute Genomics Platform"/>
            <consortium name="The Broad Institute Genome Sequencing Center for Infectious Disease"/>
            <person name="Wu L."/>
            <person name="Ma J."/>
        </authorList>
    </citation>
    <scope>NUCLEOTIDE SEQUENCE [LARGE SCALE GENOMIC DNA]</scope>
    <source>
        <strain evidence="4">CECT 7806</strain>
    </source>
</reference>
<dbReference type="Proteomes" id="UP001244297">
    <property type="component" value="Unassembled WGS sequence"/>
</dbReference>
<feature type="signal peptide" evidence="2">
    <location>
        <begin position="1"/>
        <end position="17"/>
    </location>
</feature>
<name>A0ABT8AXX6_9HYPH</name>
<organism evidence="3 4">
    <name type="scientific">Methylobacterium longum</name>
    <dbReference type="NCBI Taxonomy" id="767694"/>
    <lineage>
        <taxon>Bacteria</taxon>
        <taxon>Pseudomonadati</taxon>
        <taxon>Pseudomonadota</taxon>
        <taxon>Alphaproteobacteria</taxon>
        <taxon>Hyphomicrobiales</taxon>
        <taxon>Methylobacteriaceae</taxon>
        <taxon>Methylobacterium</taxon>
    </lineage>
</organism>
<evidence type="ECO:0000256" key="2">
    <source>
        <dbReference type="SAM" id="SignalP"/>
    </source>
</evidence>
<protein>
    <submittedName>
        <fullName evidence="3">Uncharacterized protein</fullName>
    </submittedName>
</protein>
<evidence type="ECO:0000256" key="1">
    <source>
        <dbReference type="SAM" id="MobiDB-lite"/>
    </source>
</evidence>
<gene>
    <name evidence="3" type="ORF">QWZ18_28755</name>
</gene>
<feature type="region of interest" description="Disordered" evidence="1">
    <location>
        <begin position="15"/>
        <end position="62"/>
    </location>
</feature>
<dbReference type="EMBL" id="JAUFPT010000105">
    <property type="protein sequence ID" value="MDN3574575.1"/>
    <property type="molecule type" value="Genomic_DNA"/>
</dbReference>
<dbReference type="RefSeq" id="WP_238293533.1">
    <property type="nucleotide sequence ID" value="NZ_BPQS01000071.1"/>
</dbReference>